<dbReference type="RefSeq" id="WP_009298923.1">
    <property type="nucleotide sequence ID" value="NZ_CACRUA010000026.1"/>
</dbReference>
<dbReference type="InterPro" id="IPR024301">
    <property type="entry name" value="Amidase_6"/>
</dbReference>
<dbReference type="EMBL" id="CACRUA010000026">
    <property type="protein sequence ID" value="VYU41024.1"/>
    <property type="molecule type" value="Genomic_DNA"/>
</dbReference>
<sequence length="164" mass="18776">MTRETGYRRDDVLQYAKQWAMGRNPRYLDFEHYGGDCTNFASQCIYAGSKVMNYTPVTGWYYNSSSDRTASWTGVTYLYNFLVGNKSVGPYAVVTDETGVQPGDIVQLGSKEKGFYHSPVIVAVRGGRIYVAAHSFDAYMRPLDTYIYEKARFLHIQGVRDWQR</sequence>
<dbReference type="PANTHER" id="PTHR40032:SF1">
    <property type="entry name" value="EXPORTED PROTEIN"/>
    <property type="match status" value="1"/>
</dbReference>
<organism evidence="3">
    <name type="scientific">Clostridium symbiosum</name>
    <name type="common">Bacteroides symbiosus</name>
    <dbReference type="NCBI Taxonomy" id="1512"/>
    <lineage>
        <taxon>Bacteria</taxon>
        <taxon>Bacillati</taxon>
        <taxon>Bacillota</taxon>
        <taxon>Clostridia</taxon>
        <taxon>Lachnospirales</taxon>
        <taxon>Lachnospiraceae</taxon>
        <taxon>Otoolea</taxon>
    </lineage>
</organism>
<gene>
    <name evidence="3" type="ORF">CSLFYP84_02138</name>
    <name evidence="2" type="ORF">PM006_13260</name>
</gene>
<accession>A0A6N3EMI1</accession>
<reference evidence="3" key="1">
    <citation type="submission" date="2019-11" db="EMBL/GenBank/DDBJ databases">
        <authorList>
            <person name="Feng L."/>
        </authorList>
    </citation>
    <scope>NUCLEOTIDE SEQUENCE</scope>
    <source>
        <strain evidence="3">CsymbiosumLFYP84</strain>
    </source>
</reference>
<reference evidence="2" key="2">
    <citation type="submission" date="2023-01" db="EMBL/GenBank/DDBJ databases">
        <title>Human gut microbiome strain richness.</title>
        <authorList>
            <person name="Chen-Liaw A."/>
        </authorList>
    </citation>
    <scope>NUCLEOTIDE SEQUENCE</scope>
    <source>
        <strain evidence="2">B1_m1001713B170214d0_201011</strain>
    </source>
</reference>
<dbReference type="Pfam" id="PF12671">
    <property type="entry name" value="Amidase_6"/>
    <property type="match status" value="1"/>
</dbReference>
<feature type="domain" description="Putative amidase" evidence="1">
    <location>
        <begin position="7"/>
        <end position="155"/>
    </location>
</feature>
<name>A0A6N3EMI1_CLOSY</name>
<evidence type="ECO:0000313" key="2">
    <source>
        <dbReference type="EMBL" id="MDB2001170.1"/>
    </source>
</evidence>
<proteinExistence type="predicted"/>
<dbReference type="EMBL" id="JAQLGM010000033">
    <property type="protein sequence ID" value="MDB2001170.1"/>
    <property type="molecule type" value="Genomic_DNA"/>
</dbReference>
<dbReference type="Proteomes" id="UP001300871">
    <property type="component" value="Unassembled WGS sequence"/>
</dbReference>
<dbReference type="AlphaFoldDB" id="A0A6N3EMI1"/>
<evidence type="ECO:0000313" key="3">
    <source>
        <dbReference type="EMBL" id="VYU41024.1"/>
    </source>
</evidence>
<evidence type="ECO:0000259" key="1">
    <source>
        <dbReference type="Pfam" id="PF12671"/>
    </source>
</evidence>
<protein>
    <submittedName>
        <fullName evidence="3">Amidase domain protein</fullName>
    </submittedName>
    <submittedName>
        <fullName evidence="2">Amidase domain-containing protein</fullName>
    </submittedName>
</protein>
<dbReference type="PANTHER" id="PTHR40032">
    <property type="entry name" value="EXPORTED PROTEIN-RELATED"/>
    <property type="match status" value="1"/>
</dbReference>